<evidence type="ECO:0000313" key="2">
    <source>
        <dbReference type="WBParaSite" id="PS1159_v2.g19767.t1"/>
    </source>
</evidence>
<name>A0AC35FQA1_9BILA</name>
<protein>
    <submittedName>
        <fullName evidence="2">GYF domain-containing protein</fullName>
    </submittedName>
</protein>
<sequence length="260" mass="29764">MSEFIGIERNNDDLKKWAYLGEDGKEHSWFTDNEMQKWYETGYFPDNLQVRTIDDGKWFSLQEYMQFCGGTSPFLGGVITDYEQNPDYYEQQRQQQITPIPMNIPLQHHHMSIPGYAAPTAATNGGTPTTLPYFVNGNYALHPMIYPPGIEQYDESQLYQHDGYGNERENPSSSSVSETPDSERCLRMIEDMRITLPTFDKCIGTEDAPWLSRKIDCGTDTPQFPSTGVNFGVQTSTINIKAKDVSRLLKELTGMNYYVR</sequence>
<evidence type="ECO:0000313" key="1">
    <source>
        <dbReference type="Proteomes" id="UP000887580"/>
    </source>
</evidence>
<organism evidence="1 2">
    <name type="scientific">Panagrolaimus sp. PS1159</name>
    <dbReference type="NCBI Taxonomy" id="55785"/>
    <lineage>
        <taxon>Eukaryota</taxon>
        <taxon>Metazoa</taxon>
        <taxon>Ecdysozoa</taxon>
        <taxon>Nematoda</taxon>
        <taxon>Chromadorea</taxon>
        <taxon>Rhabditida</taxon>
        <taxon>Tylenchina</taxon>
        <taxon>Panagrolaimomorpha</taxon>
        <taxon>Panagrolaimoidea</taxon>
        <taxon>Panagrolaimidae</taxon>
        <taxon>Panagrolaimus</taxon>
    </lineage>
</organism>
<proteinExistence type="predicted"/>
<dbReference type="Proteomes" id="UP000887580">
    <property type="component" value="Unplaced"/>
</dbReference>
<accession>A0AC35FQA1</accession>
<dbReference type="WBParaSite" id="PS1159_v2.g19767.t1">
    <property type="protein sequence ID" value="PS1159_v2.g19767.t1"/>
    <property type="gene ID" value="PS1159_v2.g19767"/>
</dbReference>
<reference evidence="2" key="1">
    <citation type="submission" date="2022-11" db="UniProtKB">
        <authorList>
            <consortium name="WormBaseParasite"/>
        </authorList>
    </citation>
    <scope>IDENTIFICATION</scope>
</reference>